<dbReference type="Gene3D" id="1.50.10.10">
    <property type="match status" value="1"/>
</dbReference>
<dbReference type="Pfam" id="PF22124">
    <property type="entry name" value="Glyco_hydro_95_cat"/>
    <property type="match status" value="1"/>
</dbReference>
<evidence type="ECO:0000259" key="1">
    <source>
        <dbReference type="Pfam" id="PF14498"/>
    </source>
</evidence>
<evidence type="ECO:0000259" key="2">
    <source>
        <dbReference type="Pfam" id="PF21307"/>
    </source>
</evidence>
<dbReference type="AlphaFoldDB" id="A0A1I2MZA1"/>
<proteinExistence type="predicted"/>
<feature type="domain" description="Glycosyl hydrolase family 95 N-terminal" evidence="1">
    <location>
        <begin position="34"/>
        <end position="280"/>
    </location>
</feature>
<dbReference type="RefSeq" id="WP_093305277.1">
    <property type="nucleotide sequence ID" value="NZ_FOOH01000017.1"/>
</dbReference>
<dbReference type="PANTHER" id="PTHR31084:SF0">
    <property type="entry name" value="ALPHA-L-FUCOSIDASE 2"/>
    <property type="match status" value="1"/>
</dbReference>
<dbReference type="InterPro" id="IPR012341">
    <property type="entry name" value="6hp_glycosidase-like_sf"/>
</dbReference>
<evidence type="ECO:0000313" key="5">
    <source>
        <dbReference type="Proteomes" id="UP000199116"/>
    </source>
</evidence>
<evidence type="ECO:0000259" key="3">
    <source>
        <dbReference type="Pfam" id="PF22124"/>
    </source>
</evidence>
<keyword evidence="5" id="KW-1185">Reference proteome</keyword>
<dbReference type="PIRSF" id="PIRSF007663">
    <property type="entry name" value="UCP007663"/>
    <property type="match status" value="1"/>
</dbReference>
<dbReference type="GO" id="GO:0005975">
    <property type="term" value="P:carbohydrate metabolic process"/>
    <property type="evidence" value="ECO:0007669"/>
    <property type="project" value="InterPro"/>
</dbReference>
<name>A0A1I2MZA1_9FLAO</name>
<dbReference type="GO" id="GO:0004560">
    <property type="term" value="F:alpha-L-fucosidase activity"/>
    <property type="evidence" value="ECO:0007669"/>
    <property type="project" value="InterPro"/>
</dbReference>
<reference evidence="5" key="1">
    <citation type="submission" date="2016-10" db="EMBL/GenBank/DDBJ databases">
        <authorList>
            <person name="Varghese N."/>
            <person name="Submissions S."/>
        </authorList>
    </citation>
    <scope>NUCLEOTIDE SEQUENCE [LARGE SCALE GENOMIC DNA]</scope>
    <source>
        <strain evidence="5">DSM 23515</strain>
    </source>
</reference>
<dbReference type="Pfam" id="PF21307">
    <property type="entry name" value="Glyco_hydro_95_C"/>
    <property type="match status" value="1"/>
</dbReference>
<dbReference type="PANTHER" id="PTHR31084">
    <property type="entry name" value="ALPHA-L-FUCOSIDASE 2"/>
    <property type="match status" value="1"/>
</dbReference>
<evidence type="ECO:0000313" key="4">
    <source>
        <dbReference type="EMBL" id="SFF96773.1"/>
    </source>
</evidence>
<dbReference type="InterPro" id="IPR027414">
    <property type="entry name" value="GH95_N_dom"/>
</dbReference>
<dbReference type="Proteomes" id="UP000199116">
    <property type="component" value="Unassembled WGS sequence"/>
</dbReference>
<protein>
    <submittedName>
        <fullName evidence="4">Alpha-L-fucosidase 2</fullName>
    </submittedName>
</protein>
<dbReference type="InterPro" id="IPR016518">
    <property type="entry name" value="Alpha-L-fucosidase"/>
</dbReference>
<dbReference type="InterPro" id="IPR008928">
    <property type="entry name" value="6-hairpin_glycosidase_sf"/>
</dbReference>
<gene>
    <name evidence="4" type="ORF">SAMN04488033_11712</name>
</gene>
<accession>A0A1I2MZA1</accession>
<feature type="domain" description="Glycosyl hydrolase family 95 catalytic" evidence="3">
    <location>
        <begin position="301"/>
        <end position="705"/>
    </location>
</feature>
<sequence length="793" mass="89478">MIKKSLLLILVLGLGCSAPKEKKEDKEEVNEHVLWYAQPASDWMEALPIGNGRVGAMIFGNSKNERIQLNEDSLWPGGPDWGDSKGSPEDLEEIRQLILTGKTSKADKEIIDRFSNKDIVKSHQTMGDVYLDFEHAGDIENYKRSLSLNDALAEVSYTIDGEQYHRKIFATAADDAIIIQLSTTAEAGLNFSVNLDRPEDEGHRTVEVSHPAENQISMLGEITQMGAVKNSKPKPLDYGVKFETLLQAETDSGKVYSDASGLKIEGAKEVTLYLVANTSFYTEDFQQKNRLALEKLSKKTVEELLESHKKDYQELFTRVDFSLEAAVNDSVPTNKRLEAFKKGKEDRALITDLFQYGRYLLISSSRPGTNPANLQGLWNQNIAAPWNADYHLNVNLQMNYWPAEVTNLSELHEPLFDYTKGLVERGKNTAREQYGLEGAVLHNASDLWGAPYMQAREAYWGSWIHGGGWLAQHFWQHYLFTQDKEFLKTTAYPVLKEFATFYAGWLVKDEKTGSFVSFPETSPENSYINEQGERVALSYGSAMGHQIIAEVFDNTLKAAEILDIEDAILGEIEEKRNKLTPGLKLGPDGRILEWTEPYEEPEKGHRHLSHLYALHPGSGITEADSNLFVGAQKSIDYRLKHGGAGTGWSRAWMINFNARLFDAEAARENIHKFFEISLADNLFDLHPPFQIDGNFGYTAGIAEMLLQSHEGFLRILPALPEAWEQGHIKGLKARGDIGVDIHWELGRLKQLTLRTNKKQQVKVKYGQEEIKIKLPSNNQEVILNSELKIIRDL</sequence>
<dbReference type="Pfam" id="PF14498">
    <property type="entry name" value="Glyco_hyd_65N_2"/>
    <property type="match status" value="1"/>
</dbReference>
<feature type="domain" description="Alpha fucosidase A-like C-terminal" evidence="2">
    <location>
        <begin position="707"/>
        <end position="778"/>
    </location>
</feature>
<dbReference type="SUPFAM" id="SSF48208">
    <property type="entry name" value="Six-hairpin glycosidases"/>
    <property type="match status" value="1"/>
</dbReference>
<dbReference type="InterPro" id="IPR054363">
    <property type="entry name" value="GH95_cat"/>
</dbReference>
<dbReference type="EMBL" id="FOOH01000017">
    <property type="protein sequence ID" value="SFF96773.1"/>
    <property type="molecule type" value="Genomic_DNA"/>
</dbReference>
<dbReference type="PROSITE" id="PS51257">
    <property type="entry name" value="PROKAR_LIPOPROTEIN"/>
    <property type="match status" value="1"/>
</dbReference>
<organism evidence="4 5">
    <name type="scientific">Salegentibacter agarivorans</name>
    <dbReference type="NCBI Taxonomy" id="345907"/>
    <lineage>
        <taxon>Bacteria</taxon>
        <taxon>Pseudomonadati</taxon>
        <taxon>Bacteroidota</taxon>
        <taxon>Flavobacteriia</taxon>
        <taxon>Flavobacteriales</taxon>
        <taxon>Flavobacteriaceae</taxon>
        <taxon>Salegentibacter</taxon>
    </lineage>
</organism>
<dbReference type="InterPro" id="IPR049053">
    <property type="entry name" value="AFCA-like_C"/>
</dbReference>